<dbReference type="PROSITE" id="PS00455">
    <property type="entry name" value="AMP_BINDING"/>
    <property type="match status" value="1"/>
</dbReference>
<dbReference type="Gene3D" id="3.30.300.30">
    <property type="match status" value="1"/>
</dbReference>
<gene>
    <name evidence="2" type="ORF">GGX14DRAFT_390224</name>
</gene>
<name>A0AAD6VNP9_9AGAR</name>
<dbReference type="GO" id="GO:0031177">
    <property type="term" value="F:phosphopantetheine binding"/>
    <property type="evidence" value="ECO:0007669"/>
    <property type="project" value="TreeGrafter"/>
</dbReference>
<dbReference type="InterPro" id="IPR042099">
    <property type="entry name" value="ANL_N_sf"/>
</dbReference>
<evidence type="ECO:0000313" key="3">
    <source>
        <dbReference type="Proteomes" id="UP001219525"/>
    </source>
</evidence>
<dbReference type="AlphaFoldDB" id="A0AAD6VNP9"/>
<dbReference type="GO" id="GO:0016874">
    <property type="term" value="F:ligase activity"/>
    <property type="evidence" value="ECO:0007669"/>
    <property type="project" value="UniProtKB-KW"/>
</dbReference>
<evidence type="ECO:0000313" key="2">
    <source>
        <dbReference type="EMBL" id="KAJ7218455.1"/>
    </source>
</evidence>
<dbReference type="PANTHER" id="PTHR45527">
    <property type="entry name" value="NONRIBOSOMAL PEPTIDE SYNTHETASE"/>
    <property type="match status" value="1"/>
</dbReference>
<proteinExistence type="predicted"/>
<organism evidence="2 3">
    <name type="scientific">Mycena pura</name>
    <dbReference type="NCBI Taxonomy" id="153505"/>
    <lineage>
        <taxon>Eukaryota</taxon>
        <taxon>Fungi</taxon>
        <taxon>Dikarya</taxon>
        <taxon>Basidiomycota</taxon>
        <taxon>Agaricomycotina</taxon>
        <taxon>Agaricomycetes</taxon>
        <taxon>Agaricomycetidae</taxon>
        <taxon>Agaricales</taxon>
        <taxon>Marasmiineae</taxon>
        <taxon>Mycenaceae</taxon>
        <taxon>Mycena</taxon>
    </lineage>
</organism>
<dbReference type="SUPFAM" id="SSF56801">
    <property type="entry name" value="Acetyl-CoA synthetase-like"/>
    <property type="match status" value="1"/>
</dbReference>
<dbReference type="InterPro" id="IPR000873">
    <property type="entry name" value="AMP-dep_synth/lig_dom"/>
</dbReference>
<dbReference type="InterPro" id="IPR020845">
    <property type="entry name" value="AMP-binding_CS"/>
</dbReference>
<dbReference type="Gene3D" id="3.40.50.12780">
    <property type="entry name" value="N-terminal domain of ligase-like"/>
    <property type="match status" value="1"/>
</dbReference>
<dbReference type="EMBL" id="JARJCW010000012">
    <property type="protein sequence ID" value="KAJ7218455.1"/>
    <property type="molecule type" value="Genomic_DNA"/>
</dbReference>
<dbReference type="CDD" id="cd05918">
    <property type="entry name" value="A_NRPS_SidN3_like"/>
    <property type="match status" value="1"/>
</dbReference>
<keyword evidence="3" id="KW-1185">Reference proteome</keyword>
<accession>A0AAD6VNP9</accession>
<dbReference type="GO" id="GO:0005737">
    <property type="term" value="C:cytoplasm"/>
    <property type="evidence" value="ECO:0007669"/>
    <property type="project" value="TreeGrafter"/>
</dbReference>
<dbReference type="Proteomes" id="UP001219525">
    <property type="component" value="Unassembled WGS sequence"/>
</dbReference>
<dbReference type="PANTHER" id="PTHR45527:SF3">
    <property type="entry name" value="SIDEROPHORE SYNTHETASE (EUROFUNG)"/>
    <property type="match status" value="1"/>
</dbReference>
<comment type="caution">
    <text evidence="2">The sequence shown here is derived from an EMBL/GenBank/DDBJ whole genome shotgun (WGS) entry which is preliminary data.</text>
</comment>
<dbReference type="GO" id="GO:0043041">
    <property type="term" value="P:amino acid activation for nonribosomal peptide biosynthetic process"/>
    <property type="evidence" value="ECO:0007669"/>
    <property type="project" value="TreeGrafter"/>
</dbReference>
<protein>
    <submittedName>
        <fullName evidence="2">NRPS-like enzyme</fullName>
    </submittedName>
</protein>
<dbReference type="Pfam" id="PF00501">
    <property type="entry name" value="AMP-binding"/>
    <property type="match status" value="1"/>
</dbReference>
<sequence length="767" mass="84824">MAPIATAAVSVHPDDFRLQALNEGFVSESDRNASSIYDVSPQNSSLAMLHLAWIVTVRRWAGIDSFCIGGNYSKGVCYVYDRDVPDSMLIRLDPEDSLQALSHRLSSAMAADAPSASHKLSSRSLGSYSTTICLTGSSRLSQKYKSMEKLSQTSLRLEFSPLEETTDQCLMHLYWEDSKEPSLTPDIAASLLHSFNQALTAIVESPTQSVDAVDICSEHHLVQISEFTKDISPFNNMLLHDLCLRYAKIQPNSCAIDSWDGNLTYAELDDLTSRLAHHLVVQGVRPDIFVLCCFPKSTWAIVGRLAILKAGGAYISIDANDPPLYLESIIRRTQTRIMLTSPEYVRRFKTLVSTVVEVTPSVLSRLPVKKGVACRDVRPDSPCLILFTSGSTGTPKGIIQEHRSYATAIVDYVAMLGLDASSRVLQFDDYAFDISNNDYLAPLTAGGCCCVPTPEKTIFALRENINALRVSMTFLTPTVAIQLRPRDMPTLRTVCIGGEPPSRDLIQEWAGHVRLINQYGMGEAATFCAYNDCLHPDRNDIVGRAGSGAIWIANPASPDQLVPVGAVGEILIEGPHLARGYLDGVAAKPDVGFLSRPPAWMQRIHPHRGPTRVYRSGDLGRYHADGTVEHLGRKDTLLKLNGCRVEPAEVECVLRQCLSDEDAVVIDVLGKMSADDEPILAAFVYVAHWQRPERKPGVDIDIQTIDEDHAAYPLVRCMTTVVEAQLPHHMIPSLFLLVDSIPRTKSNKTDRRRLHMYGHDFYMAQKF</sequence>
<dbReference type="SUPFAM" id="SSF52777">
    <property type="entry name" value="CoA-dependent acyltransferases"/>
    <property type="match status" value="1"/>
</dbReference>
<dbReference type="InterPro" id="IPR045851">
    <property type="entry name" value="AMP-bd_C_sf"/>
</dbReference>
<reference evidence="2" key="1">
    <citation type="submission" date="2023-03" db="EMBL/GenBank/DDBJ databases">
        <title>Massive genome expansion in bonnet fungi (Mycena s.s.) driven by repeated elements and novel gene families across ecological guilds.</title>
        <authorList>
            <consortium name="Lawrence Berkeley National Laboratory"/>
            <person name="Harder C.B."/>
            <person name="Miyauchi S."/>
            <person name="Viragh M."/>
            <person name="Kuo A."/>
            <person name="Thoen E."/>
            <person name="Andreopoulos B."/>
            <person name="Lu D."/>
            <person name="Skrede I."/>
            <person name="Drula E."/>
            <person name="Henrissat B."/>
            <person name="Morin E."/>
            <person name="Kohler A."/>
            <person name="Barry K."/>
            <person name="LaButti K."/>
            <person name="Morin E."/>
            <person name="Salamov A."/>
            <person name="Lipzen A."/>
            <person name="Mereny Z."/>
            <person name="Hegedus B."/>
            <person name="Baldrian P."/>
            <person name="Stursova M."/>
            <person name="Weitz H."/>
            <person name="Taylor A."/>
            <person name="Grigoriev I.V."/>
            <person name="Nagy L.G."/>
            <person name="Martin F."/>
            <person name="Kauserud H."/>
        </authorList>
    </citation>
    <scope>NUCLEOTIDE SEQUENCE</scope>
    <source>
        <strain evidence="2">9144</strain>
    </source>
</reference>
<evidence type="ECO:0000259" key="1">
    <source>
        <dbReference type="Pfam" id="PF00501"/>
    </source>
</evidence>
<feature type="domain" description="AMP-dependent synthetase/ligase" evidence="1">
    <location>
        <begin position="247"/>
        <end position="582"/>
    </location>
</feature>
<dbReference type="GO" id="GO:0044550">
    <property type="term" value="P:secondary metabolite biosynthetic process"/>
    <property type="evidence" value="ECO:0007669"/>
    <property type="project" value="TreeGrafter"/>
</dbReference>